<dbReference type="Proteomes" id="UP000887564">
    <property type="component" value="Unplaced"/>
</dbReference>
<dbReference type="GO" id="GO:0006886">
    <property type="term" value="P:intracellular protein transport"/>
    <property type="evidence" value="ECO:0007669"/>
    <property type="project" value="InterPro"/>
</dbReference>
<reference evidence="3" key="1">
    <citation type="submission" date="2022-11" db="UniProtKB">
        <authorList>
            <consortium name="WormBaseParasite"/>
        </authorList>
    </citation>
    <scope>IDENTIFICATION</scope>
</reference>
<dbReference type="InterPro" id="IPR007265">
    <property type="entry name" value="COG_su3"/>
</dbReference>
<dbReference type="Pfam" id="PF04136">
    <property type="entry name" value="COG3_N"/>
    <property type="match status" value="1"/>
</dbReference>
<organism evidence="2 3">
    <name type="scientific">Parascaris equorum</name>
    <name type="common">Equine roundworm</name>
    <dbReference type="NCBI Taxonomy" id="6256"/>
    <lineage>
        <taxon>Eukaryota</taxon>
        <taxon>Metazoa</taxon>
        <taxon>Ecdysozoa</taxon>
        <taxon>Nematoda</taxon>
        <taxon>Chromadorea</taxon>
        <taxon>Rhabditida</taxon>
        <taxon>Spirurina</taxon>
        <taxon>Ascaridomorpha</taxon>
        <taxon>Ascaridoidea</taxon>
        <taxon>Ascarididae</taxon>
        <taxon>Parascaris</taxon>
    </lineage>
</organism>
<feature type="domain" description="Conserved oligomeric Golgi complex subunit 3 N-terminal" evidence="1">
    <location>
        <begin position="20"/>
        <end position="76"/>
    </location>
</feature>
<keyword evidence="2" id="KW-1185">Reference proteome</keyword>
<dbReference type="WBParaSite" id="PEQ_0000863901-mRNA-1">
    <property type="protein sequence ID" value="PEQ_0000863901-mRNA-1"/>
    <property type="gene ID" value="PEQ_0000863901"/>
</dbReference>
<dbReference type="GO" id="GO:0007030">
    <property type="term" value="P:Golgi organization"/>
    <property type="evidence" value="ECO:0007669"/>
    <property type="project" value="TreeGrafter"/>
</dbReference>
<name>A0A914RUW4_PAREQ</name>
<dbReference type="GO" id="GO:0006891">
    <property type="term" value="P:intra-Golgi vesicle-mediated transport"/>
    <property type="evidence" value="ECO:0007669"/>
    <property type="project" value="TreeGrafter"/>
</dbReference>
<evidence type="ECO:0000259" key="1">
    <source>
        <dbReference type="Pfam" id="PF04136"/>
    </source>
</evidence>
<accession>A0A914RUW4</accession>
<dbReference type="GO" id="GO:0016020">
    <property type="term" value="C:membrane"/>
    <property type="evidence" value="ECO:0007669"/>
    <property type="project" value="InterPro"/>
</dbReference>
<dbReference type="AlphaFoldDB" id="A0A914RUW4"/>
<dbReference type="PANTHER" id="PTHR13302:SF8">
    <property type="entry name" value="CONSERVED OLIGOMERIC GOLGI COMPLEX SUBUNIT 3"/>
    <property type="match status" value="1"/>
</dbReference>
<sequence>MYRHCRDIQSAVYAVILICILQKLTSGSINITGQSFTQLLATIDECLTFLRAHMYYKDSALYVAKYEQCLSKLVSLFCF</sequence>
<dbReference type="InterPro" id="IPR048320">
    <property type="entry name" value="COG3_N"/>
</dbReference>
<dbReference type="PANTHER" id="PTHR13302">
    <property type="entry name" value="CONSERVED OLIGOMERIC GOLGI COMPLEX COMPONENT 3"/>
    <property type="match status" value="1"/>
</dbReference>
<evidence type="ECO:0000313" key="3">
    <source>
        <dbReference type="WBParaSite" id="PEQ_0000863901-mRNA-1"/>
    </source>
</evidence>
<protein>
    <submittedName>
        <fullName evidence="3">Conserved oligomeric Golgi complex subunit 3</fullName>
    </submittedName>
</protein>
<dbReference type="GO" id="GO:0005801">
    <property type="term" value="C:cis-Golgi network"/>
    <property type="evidence" value="ECO:0007669"/>
    <property type="project" value="InterPro"/>
</dbReference>
<dbReference type="GO" id="GO:0017119">
    <property type="term" value="C:Golgi transport complex"/>
    <property type="evidence" value="ECO:0007669"/>
    <property type="project" value="TreeGrafter"/>
</dbReference>
<evidence type="ECO:0000313" key="2">
    <source>
        <dbReference type="Proteomes" id="UP000887564"/>
    </source>
</evidence>
<proteinExistence type="predicted"/>